<organism evidence="1 2">
    <name type="scientific">Trichoderma ghanense</name>
    <dbReference type="NCBI Taxonomy" id="65468"/>
    <lineage>
        <taxon>Eukaryota</taxon>
        <taxon>Fungi</taxon>
        <taxon>Dikarya</taxon>
        <taxon>Ascomycota</taxon>
        <taxon>Pezizomycotina</taxon>
        <taxon>Sordariomycetes</taxon>
        <taxon>Hypocreomycetidae</taxon>
        <taxon>Hypocreales</taxon>
        <taxon>Hypocreaceae</taxon>
        <taxon>Trichoderma</taxon>
    </lineage>
</organism>
<dbReference type="EMBL" id="PPTA01000012">
    <property type="protein sequence ID" value="TFA99953.1"/>
    <property type="molecule type" value="Genomic_DNA"/>
</dbReference>
<evidence type="ECO:0000313" key="2">
    <source>
        <dbReference type="Proteomes" id="UP001642720"/>
    </source>
</evidence>
<dbReference type="InterPro" id="IPR001128">
    <property type="entry name" value="Cyt_P450"/>
</dbReference>
<gene>
    <name evidence="1" type="ORF">CCMA1212_008236</name>
</gene>
<sequence length="120" mass="13691">MLGAIPGLTMDNRFSMQCPDEFNQKRNVSHCSFLLSYLAMYDYIDRWMEIWTLAMDKEKEPQYVMSWLLKAMDEKNPSAPPSEQSVEEDARLLIITGSDTSAGVLSNGLYLLANNPHCCF</sequence>
<dbReference type="RefSeq" id="XP_073556155.1">
    <property type="nucleotide sequence ID" value="XM_073705377.1"/>
</dbReference>
<accession>A0ABY2GWY8</accession>
<protein>
    <recommendedName>
        <fullName evidence="3">Cytochrome P450 monooxygenase</fullName>
    </recommendedName>
</protein>
<dbReference type="InterPro" id="IPR036396">
    <property type="entry name" value="Cyt_P450_sf"/>
</dbReference>
<dbReference type="Proteomes" id="UP001642720">
    <property type="component" value="Unassembled WGS sequence"/>
</dbReference>
<evidence type="ECO:0000313" key="1">
    <source>
        <dbReference type="EMBL" id="TFA99953.1"/>
    </source>
</evidence>
<dbReference type="Gene3D" id="1.10.630.10">
    <property type="entry name" value="Cytochrome P450"/>
    <property type="match status" value="1"/>
</dbReference>
<dbReference type="Pfam" id="PF00067">
    <property type="entry name" value="p450"/>
    <property type="match status" value="1"/>
</dbReference>
<proteinExistence type="predicted"/>
<name>A0ABY2GWY8_9HYPO</name>
<comment type="caution">
    <text evidence="1">The sequence shown here is derived from an EMBL/GenBank/DDBJ whole genome shotgun (WGS) entry which is preliminary data.</text>
</comment>
<dbReference type="GeneID" id="300579827"/>
<dbReference type="SUPFAM" id="SSF48264">
    <property type="entry name" value="Cytochrome P450"/>
    <property type="match status" value="1"/>
</dbReference>
<reference evidence="1 2" key="1">
    <citation type="submission" date="2018-01" db="EMBL/GenBank/DDBJ databases">
        <title>Genome characterization of the sugarcane-associated fungus Trichoderma ghanense CCMA-1212 and their application in lignocelulose bioconversion.</title>
        <authorList>
            <person name="Steindorff A.S."/>
            <person name="Mendes T.D."/>
            <person name="Vilela E.S.D."/>
            <person name="Rodrigues D.S."/>
            <person name="Formighieri E.F."/>
            <person name="Melo I.S."/>
            <person name="Favaro L.C.L."/>
        </authorList>
    </citation>
    <scope>NUCLEOTIDE SEQUENCE [LARGE SCALE GENOMIC DNA]</scope>
    <source>
        <strain evidence="1 2">CCMA-1212</strain>
    </source>
</reference>
<keyword evidence="2" id="KW-1185">Reference proteome</keyword>
<evidence type="ECO:0008006" key="3">
    <source>
        <dbReference type="Google" id="ProtNLM"/>
    </source>
</evidence>